<reference evidence="1 2" key="2">
    <citation type="submission" date="2007-09" db="EMBL/GenBank/DDBJ databases">
        <authorList>
            <person name="Fulton L."/>
            <person name="Clifton S."/>
            <person name="Fulton B."/>
            <person name="Xu J."/>
            <person name="Minx P."/>
            <person name="Pepin K.H."/>
            <person name="Johnson M."/>
            <person name="Thiruvilangam P."/>
            <person name="Bhonagiri V."/>
            <person name="Nash W.E."/>
            <person name="Mardis E.R."/>
            <person name="Wilson R.K."/>
        </authorList>
    </citation>
    <scope>NUCLEOTIDE SEQUENCE [LARGE SCALE GENOMIC DNA]</scope>
    <source>
        <strain evidence="1 2">DSM 3991</strain>
    </source>
</reference>
<reference evidence="1 2" key="1">
    <citation type="submission" date="2007-09" db="EMBL/GenBank/DDBJ databases">
        <title>Draft genome sequence of Eubacterium dolichum (DSM 3991).</title>
        <authorList>
            <person name="Sudarsanam P."/>
            <person name="Ley R."/>
            <person name="Guruge J."/>
            <person name="Turnbaugh P.J."/>
            <person name="Mahowald M."/>
            <person name="Liep D."/>
            <person name="Gordon J."/>
        </authorList>
    </citation>
    <scope>NUCLEOTIDE SEQUENCE [LARGE SCALE GENOMIC DNA]</scope>
    <source>
        <strain evidence="1 2">DSM 3991</strain>
    </source>
</reference>
<organism evidence="1 2">
    <name type="scientific">Amedibacillus dolichus DSM 3991</name>
    <dbReference type="NCBI Taxonomy" id="428127"/>
    <lineage>
        <taxon>Bacteria</taxon>
        <taxon>Bacillati</taxon>
        <taxon>Bacillota</taxon>
        <taxon>Erysipelotrichia</taxon>
        <taxon>Erysipelotrichales</taxon>
        <taxon>Erysipelotrichaceae</taxon>
        <taxon>Amedibacillus</taxon>
    </lineage>
</organism>
<gene>
    <name evidence="1" type="ORF">EUBDOL_01468</name>
</gene>
<evidence type="ECO:0000313" key="2">
    <source>
        <dbReference type="Proteomes" id="UP000004090"/>
    </source>
</evidence>
<sequence length="216" mass="25638">MNRFSNAYPSNKEVYMMRIKKSLLLLLLLFTFLLPLQAKQENKSIFIASKQLPFVLHVQTKNDKQMEIRFIPTDMLLPIRCQNEPSTLKQLNLLEDIACARNSVEAFFSLPTCDNTLYLHLDRLAKDLKVPYQNVDFYNLKDITSYFSKLLKKMNIKFLLRYNSYVDSDLSLSNYYHYYKLFKGKKIKLTYFYVNQIQLDDLTLPMEATFQPLKHK</sequence>
<dbReference type="EMBL" id="ABAW02000021">
    <property type="protein sequence ID" value="EDP10869.1"/>
    <property type="molecule type" value="Genomic_DNA"/>
</dbReference>
<name>A8RCP7_9FIRM</name>
<dbReference type="Proteomes" id="UP000004090">
    <property type="component" value="Unassembled WGS sequence"/>
</dbReference>
<protein>
    <submittedName>
        <fullName evidence="1">Uncharacterized protein</fullName>
    </submittedName>
</protein>
<dbReference type="AlphaFoldDB" id="A8RCP7"/>
<proteinExistence type="predicted"/>
<dbReference type="HOGENOM" id="CLU_1276073_0_0_9"/>
<comment type="caution">
    <text evidence="1">The sequence shown here is derived from an EMBL/GenBank/DDBJ whole genome shotgun (WGS) entry which is preliminary data.</text>
</comment>
<accession>A8RCP7</accession>
<evidence type="ECO:0000313" key="1">
    <source>
        <dbReference type="EMBL" id="EDP10869.1"/>
    </source>
</evidence>